<dbReference type="InterPro" id="IPR050223">
    <property type="entry name" value="D-isomer_2-hydroxyacid_DH"/>
</dbReference>
<feature type="domain" description="D-isomer specific 2-hydroxyacid dehydrogenase catalytic" evidence="4">
    <location>
        <begin position="11"/>
        <end position="317"/>
    </location>
</feature>
<dbReference type="GO" id="GO:0005829">
    <property type="term" value="C:cytosol"/>
    <property type="evidence" value="ECO:0007669"/>
    <property type="project" value="TreeGrafter"/>
</dbReference>
<dbReference type="Pfam" id="PF00389">
    <property type="entry name" value="2-Hacid_dh"/>
    <property type="match status" value="1"/>
</dbReference>
<comment type="caution">
    <text evidence="6">The sequence shown here is derived from an EMBL/GenBank/DDBJ whole genome shotgun (WGS) entry which is preliminary data.</text>
</comment>
<accession>A0A3N9PVW7</accession>
<dbReference type="PROSITE" id="PS00671">
    <property type="entry name" value="D_2_HYDROXYACID_DH_3"/>
    <property type="match status" value="1"/>
</dbReference>
<dbReference type="EMBL" id="RQPI01000008">
    <property type="protein sequence ID" value="RQW10562.1"/>
    <property type="molecule type" value="Genomic_DNA"/>
</dbReference>
<dbReference type="GO" id="GO:0051287">
    <property type="term" value="F:NAD binding"/>
    <property type="evidence" value="ECO:0007669"/>
    <property type="project" value="InterPro"/>
</dbReference>
<name>A0A3N9PVW7_9BACL</name>
<dbReference type="SUPFAM" id="SSF51735">
    <property type="entry name" value="NAD(P)-binding Rossmann-fold domains"/>
    <property type="match status" value="1"/>
</dbReference>
<dbReference type="RefSeq" id="WP_124696314.1">
    <property type="nucleotide sequence ID" value="NZ_JBHUFE010000010.1"/>
</dbReference>
<reference evidence="6 7" key="1">
    <citation type="submission" date="2018-11" db="EMBL/GenBank/DDBJ databases">
        <title>Genome sequence of strain 7197.</title>
        <authorList>
            <person name="Gao J."/>
            <person name="Sun J."/>
        </authorList>
    </citation>
    <scope>NUCLEOTIDE SEQUENCE [LARGE SCALE GENOMIC DNA]</scope>
    <source>
        <strain evidence="6 7">7197</strain>
    </source>
</reference>
<gene>
    <name evidence="6" type="ORF">EH198_14950</name>
</gene>
<proteinExistence type="inferred from homology"/>
<dbReference type="AlphaFoldDB" id="A0A3N9PVW7"/>
<dbReference type="Proteomes" id="UP000282529">
    <property type="component" value="Unassembled WGS sequence"/>
</dbReference>
<dbReference type="Gene3D" id="3.40.50.720">
    <property type="entry name" value="NAD(P)-binding Rossmann-like Domain"/>
    <property type="match status" value="2"/>
</dbReference>
<evidence type="ECO:0000256" key="2">
    <source>
        <dbReference type="ARBA" id="ARBA00023002"/>
    </source>
</evidence>
<dbReference type="FunFam" id="3.40.50.720:FF:000462">
    <property type="entry name" value="Glyoxylate reductase (NADP+)"/>
    <property type="match status" value="1"/>
</dbReference>
<dbReference type="GO" id="GO:0030267">
    <property type="term" value="F:glyoxylate reductase (NADPH) activity"/>
    <property type="evidence" value="ECO:0007669"/>
    <property type="project" value="TreeGrafter"/>
</dbReference>
<dbReference type="InterPro" id="IPR006139">
    <property type="entry name" value="D-isomer_2_OHA_DH_cat_dom"/>
</dbReference>
<evidence type="ECO:0000259" key="5">
    <source>
        <dbReference type="Pfam" id="PF02826"/>
    </source>
</evidence>
<dbReference type="GO" id="GO:0016618">
    <property type="term" value="F:hydroxypyruvate reductase [NAD(P)H] activity"/>
    <property type="evidence" value="ECO:0007669"/>
    <property type="project" value="TreeGrafter"/>
</dbReference>
<evidence type="ECO:0000313" key="6">
    <source>
        <dbReference type="EMBL" id="RQW10562.1"/>
    </source>
</evidence>
<dbReference type="PANTHER" id="PTHR10996:SF283">
    <property type="entry name" value="GLYOXYLATE_HYDROXYPYRUVATE REDUCTASE B"/>
    <property type="match status" value="1"/>
</dbReference>
<evidence type="ECO:0000313" key="7">
    <source>
        <dbReference type="Proteomes" id="UP000282529"/>
    </source>
</evidence>
<comment type="similarity">
    <text evidence="1 3">Belongs to the D-isomer specific 2-hydroxyacid dehydrogenase family.</text>
</comment>
<dbReference type="InterPro" id="IPR029753">
    <property type="entry name" value="D-isomer_DH_CS"/>
</dbReference>
<dbReference type="OrthoDB" id="9805416at2"/>
<organism evidence="6 7">
    <name type="scientific">Paenibacillus rhizophilus</name>
    <dbReference type="NCBI Taxonomy" id="1850366"/>
    <lineage>
        <taxon>Bacteria</taxon>
        <taxon>Bacillati</taxon>
        <taxon>Bacillota</taxon>
        <taxon>Bacilli</taxon>
        <taxon>Bacillales</taxon>
        <taxon>Paenibacillaceae</taxon>
        <taxon>Paenibacillus</taxon>
    </lineage>
</organism>
<dbReference type="SUPFAM" id="SSF52283">
    <property type="entry name" value="Formate/glycerate dehydrogenase catalytic domain-like"/>
    <property type="match status" value="1"/>
</dbReference>
<dbReference type="PANTHER" id="PTHR10996">
    <property type="entry name" value="2-HYDROXYACID DEHYDROGENASE-RELATED"/>
    <property type="match status" value="1"/>
</dbReference>
<dbReference type="InterPro" id="IPR006140">
    <property type="entry name" value="D-isomer_DH_NAD-bd"/>
</dbReference>
<dbReference type="CDD" id="cd05301">
    <property type="entry name" value="GDH"/>
    <property type="match status" value="1"/>
</dbReference>
<evidence type="ECO:0000256" key="3">
    <source>
        <dbReference type="RuleBase" id="RU003719"/>
    </source>
</evidence>
<dbReference type="PROSITE" id="PS00065">
    <property type="entry name" value="D_2_HYDROXYACID_DH_1"/>
    <property type="match status" value="1"/>
</dbReference>
<evidence type="ECO:0000256" key="1">
    <source>
        <dbReference type="ARBA" id="ARBA00005854"/>
    </source>
</evidence>
<sequence>MRPKVYIAWPIPDEIEAYLAEHCSLRKWKGEIPIRYEELKDELKDAEGLLLGEGRIDAGLLEQAPHLRVVSTISAGYNNLDIEAMKSRNVIGTNNPGISDNSVADLVFGLLLAAARKIVKLDRYVKEGCWTRGIDSSWYGLDVHHSTIGIIGMGGIGQEVAKRAKAGFDMKVLYYNRSRRPEVEHRLGAEYCSLEELLTQSDFIVVMLPLTAQTDHLIGDRHFDLMKPSAVLINASRGSIVNERALIEALRARKISAAALDVYEFEPVNPDHPLLNMDNVITLPHVGSATAKTRFNMVMSAARNLVAALKGETPPFLIREFKESVQN</sequence>
<feature type="domain" description="D-isomer specific 2-hydroxyacid dehydrogenase NAD-binding" evidence="5">
    <location>
        <begin position="108"/>
        <end position="287"/>
    </location>
</feature>
<dbReference type="InterPro" id="IPR036291">
    <property type="entry name" value="NAD(P)-bd_dom_sf"/>
</dbReference>
<keyword evidence="7" id="KW-1185">Reference proteome</keyword>
<keyword evidence="2 3" id="KW-0560">Oxidoreductase</keyword>
<dbReference type="Pfam" id="PF02826">
    <property type="entry name" value="2-Hacid_dh_C"/>
    <property type="match status" value="1"/>
</dbReference>
<evidence type="ECO:0000259" key="4">
    <source>
        <dbReference type="Pfam" id="PF00389"/>
    </source>
</evidence>
<protein>
    <submittedName>
        <fullName evidence="6">D-glycerate dehydrogenase</fullName>
    </submittedName>
</protein>
<dbReference type="InterPro" id="IPR029752">
    <property type="entry name" value="D-isomer_DH_CS1"/>
</dbReference>